<dbReference type="AlphaFoldDB" id="A0A143PHZ1"/>
<dbReference type="GO" id="GO:0046872">
    <property type="term" value="F:metal ion binding"/>
    <property type="evidence" value="ECO:0007669"/>
    <property type="project" value="InterPro"/>
</dbReference>
<dbReference type="Proteomes" id="UP000076079">
    <property type="component" value="Chromosome"/>
</dbReference>
<keyword evidence="3 4" id="KW-0067">ATP-binding</keyword>
<dbReference type="PROSITE" id="PS50975">
    <property type="entry name" value="ATP_GRASP"/>
    <property type="match status" value="1"/>
</dbReference>
<reference evidence="7" key="2">
    <citation type="submission" date="2016-04" db="EMBL/GenBank/DDBJ databases">
        <title>First Complete Genome Sequence of a Subdivision 6 Acidobacterium.</title>
        <authorList>
            <person name="Huang S."/>
            <person name="Vieira S."/>
            <person name="Bunk B."/>
            <person name="Riedel T."/>
            <person name="Sproeer C."/>
            <person name="Overmann J."/>
        </authorList>
    </citation>
    <scope>NUCLEOTIDE SEQUENCE [LARGE SCALE GENOMIC DNA]</scope>
    <source>
        <strain evidence="7">DSM 100886 HEG_-6_39</strain>
    </source>
</reference>
<dbReference type="Gene3D" id="3.40.50.20">
    <property type="match status" value="1"/>
</dbReference>
<dbReference type="RefSeq" id="WP_110169347.1">
    <property type="nucleotide sequence ID" value="NZ_CP015136.1"/>
</dbReference>
<dbReference type="PANTHER" id="PTHR43585">
    <property type="entry name" value="FUMIPYRROLE BIOSYNTHESIS PROTEIN C"/>
    <property type="match status" value="1"/>
</dbReference>
<dbReference type="Gene3D" id="3.30.1490.20">
    <property type="entry name" value="ATP-grasp fold, A domain"/>
    <property type="match status" value="1"/>
</dbReference>
<dbReference type="GO" id="GO:0005524">
    <property type="term" value="F:ATP binding"/>
    <property type="evidence" value="ECO:0007669"/>
    <property type="project" value="UniProtKB-UniRule"/>
</dbReference>
<evidence type="ECO:0000256" key="1">
    <source>
        <dbReference type="ARBA" id="ARBA00022598"/>
    </source>
</evidence>
<dbReference type="GO" id="GO:0016829">
    <property type="term" value="F:lyase activity"/>
    <property type="evidence" value="ECO:0007669"/>
    <property type="project" value="UniProtKB-KW"/>
</dbReference>
<proteinExistence type="predicted"/>
<dbReference type="STRING" id="1855912.LuPra_00561"/>
<organism evidence="6 7">
    <name type="scientific">Luteitalea pratensis</name>
    <dbReference type="NCBI Taxonomy" id="1855912"/>
    <lineage>
        <taxon>Bacteria</taxon>
        <taxon>Pseudomonadati</taxon>
        <taxon>Acidobacteriota</taxon>
        <taxon>Vicinamibacteria</taxon>
        <taxon>Vicinamibacterales</taxon>
        <taxon>Vicinamibacteraceae</taxon>
        <taxon>Luteitalea</taxon>
    </lineage>
</organism>
<sequence>MTHDGPLTILCVATYEKGAEFLRECKRQGCTVLLLTTEALRDIPSWPREAIDEIFAIPAIIGREDLLKGVSHVARSRRIDRIVPLDDFDVETAALLREHLRLPGMGETTARYFRDKLAMRVRAHEHGVLVPSFVGLFNDDDVNAYLDRVDGPWLVKPRSQAAAIGIRKATTRDDVWQHIHDLGDMRAFSLLEQFVPGDIFHVDSIVWNRQVVFSAIHRYGSPPWTVAHQGGVFTTSTVLRESEDAQVLDALNRRLLDTLGLVRGVTHTEFIRAHEDGRCYFLETASRVGGAFIVDVIVASTGLNLWHEWAKVEVAGEHGQYEVPPHREDYAGLVLSLARQERPDTSAYDAPEIAQRIDMPYHAGLIVRSDRASRVQELLESYAGRFVEDFYTSAPAPDCASH</sequence>
<dbReference type="InterPro" id="IPR013815">
    <property type="entry name" value="ATP_grasp_subdomain_1"/>
</dbReference>
<dbReference type="KEGG" id="abac:LuPra_00561"/>
<gene>
    <name evidence="6" type="ORF">LuPra_00561</name>
</gene>
<dbReference type="EMBL" id="CP015136">
    <property type="protein sequence ID" value="AMY07389.1"/>
    <property type="molecule type" value="Genomic_DNA"/>
</dbReference>
<dbReference type="InterPro" id="IPR052032">
    <property type="entry name" value="ATP-dep_AA_Ligase"/>
</dbReference>
<evidence type="ECO:0000256" key="3">
    <source>
        <dbReference type="ARBA" id="ARBA00022840"/>
    </source>
</evidence>
<dbReference type="PANTHER" id="PTHR43585:SF2">
    <property type="entry name" value="ATP-GRASP ENZYME FSQD"/>
    <property type="match status" value="1"/>
</dbReference>
<accession>A0A143PHZ1</accession>
<keyword evidence="6" id="KW-0456">Lyase</keyword>
<protein>
    <submittedName>
        <fullName evidence="6">Argininosuccinate lyase</fullName>
    </submittedName>
</protein>
<evidence type="ECO:0000313" key="7">
    <source>
        <dbReference type="Proteomes" id="UP000076079"/>
    </source>
</evidence>
<keyword evidence="7" id="KW-1185">Reference proteome</keyword>
<keyword evidence="1" id="KW-0436">Ligase</keyword>
<name>A0A143PHZ1_LUTPR</name>
<dbReference type="Gene3D" id="3.30.470.20">
    <property type="entry name" value="ATP-grasp fold, B domain"/>
    <property type="match status" value="1"/>
</dbReference>
<feature type="domain" description="ATP-grasp" evidence="5">
    <location>
        <begin position="120"/>
        <end position="314"/>
    </location>
</feature>
<dbReference type="OrthoDB" id="9803907at2"/>
<evidence type="ECO:0000256" key="4">
    <source>
        <dbReference type="PROSITE-ProRule" id="PRU00409"/>
    </source>
</evidence>
<evidence type="ECO:0000259" key="5">
    <source>
        <dbReference type="PROSITE" id="PS50975"/>
    </source>
</evidence>
<evidence type="ECO:0000313" key="6">
    <source>
        <dbReference type="EMBL" id="AMY07389.1"/>
    </source>
</evidence>
<dbReference type="InterPro" id="IPR011761">
    <property type="entry name" value="ATP-grasp"/>
</dbReference>
<dbReference type="SUPFAM" id="SSF56059">
    <property type="entry name" value="Glutathione synthetase ATP-binding domain-like"/>
    <property type="match status" value="1"/>
</dbReference>
<dbReference type="GO" id="GO:0016874">
    <property type="term" value="F:ligase activity"/>
    <property type="evidence" value="ECO:0007669"/>
    <property type="project" value="UniProtKB-KW"/>
</dbReference>
<keyword evidence="2 4" id="KW-0547">Nucleotide-binding</keyword>
<reference evidence="6 7" key="1">
    <citation type="journal article" date="2016" name="Genome Announc.">
        <title>First Complete Genome Sequence of a Subdivision 6 Acidobacterium Strain.</title>
        <authorList>
            <person name="Huang S."/>
            <person name="Vieira S."/>
            <person name="Bunk B."/>
            <person name="Riedel T."/>
            <person name="Sproer C."/>
            <person name="Overmann J."/>
        </authorList>
    </citation>
    <scope>NUCLEOTIDE SEQUENCE [LARGE SCALE GENOMIC DNA]</scope>
    <source>
        <strain evidence="7">DSM 100886 HEG_-6_39</strain>
    </source>
</reference>
<evidence type="ECO:0000256" key="2">
    <source>
        <dbReference type="ARBA" id="ARBA00022741"/>
    </source>
</evidence>